<name>A0ABV8U1Q5_9ACTN</name>
<dbReference type="Gene3D" id="3.30.70.1020">
    <property type="entry name" value="Trehalose-6-phosphate phosphatase related protein, domain 2"/>
    <property type="match status" value="1"/>
</dbReference>
<dbReference type="InterPro" id="IPR008928">
    <property type="entry name" value="6-hairpin_glycosidase_sf"/>
</dbReference>
<evidence type="ECO:0000259" key="1">
    <source>
        <dbReference type="Pfam" id="PF00723"/>
    </source>
</evidence>
<sequence>MSVSQQPEKTARESLSEALKAVSRVPTLLVACDYDGTLAPIVTDPSQAKPIHESVTALRSLASLPDTHSAVISGRALRDLAALSRLPAEVYLVGSHGSEFDVDFQDRLGEADRRTLEKMTNELYSIAARYNGVRVEVKPAGAALHTREASEDDAELAGTAVTEGPATWPGVQMTEGKAVLDLSVVSTHKGDALDHLRHQLGASAVLFVGDDVTDENAFASLHGPDVGIKVGNGDSKAEFRIGDPQDVAELLARVADLRARWLRGESTTQIERHSMIADGANHALITPDARMTWMCHPRPDSGAVFAHLLGGEPAGHFTVQPAAKGLPLGQRYRAGTMTVETRWPGLTVTDWMDSTPRRRGDLNATVVVRELSGSVPVEIEFAPRPEFGQIPVQLQPVGDGIMVLGGNEPLVLRSPGIEWTIDKEGEHYTARAAVDLSEREGPLVLELRCGVDDLQEWGTPVMVRRRTTEAAWRNWSDSLKVGRNEPDMVRRSALTLRALCHQPTGAILAAATTSLPEELGGVRNWDYRFCWIRDGALSAQALVDLGSLQEAEQFFDWTAGVLSRTGGKPERLAPLYDVEGYAPGPEAVIPTLPGYAGSRPVRVSNAANRQVQLDVFGPVAALVESVAHRRGHLTEFEQTIMRQMTEAVEKRWHEPDHGIWEERQAPRHHVYSKVMCWQTIDRAIKLSEQFGMEGEAHWPELRDAIASNVLDLGWNDRVGAYTAAYGSDDLDAASLWVGLSGLLAPDDDRYLKTVLATEAALRKGPTVYRYLKDDGLPGHEGGFTLCSAWLAEAFVQLGRRVDAEELFEQILATAGPTGLLSEEWDPIAEHGLGNHPQAYSHLGLIRVARLLES</sequence>
<dbReference type="InterPro" id="IPR023214">
    <property type="entry name" value="HAD_sf"/>
</dbReference>
<dbReference type="GO" id="GO:0004805">
    <property type="term" value="F:trehalose-phosphatase activity"/>
    <property type="evidence" value="ECO:0007669"/>
    <property type="project" value="UniProtKB-EC"/>
</dbReference>
<dbReference type="NCBIfam" id="TIGR01484">
    <property type="entry name" value="HAD-SF-IIB"/>
    <property type="match status" value="1"/>
</dbReference>
<dbReference type="PANTHER" id="PTHR31616:SF10">
    <property type="entry name" value="TREHALASE"/>
    <property type="match status" value="1"/>
</dbReference>
<proteinExistence type="predicted"/>
<dbReference type="Pfam" id="PF00723">
    <property type="entry name" value="Glyco_hydro_15"/>
    <property type="match status" value="1"/>
</dbReference>
<reference evidence="4" key="1">
    <citation type="journal article" date="2019" name="Int. J. Syst. Evol. Microbiol.">
        <title>The Global Catalogue of Microorganisms (GCM) 10K type strain sequencing project: providing services to taxonomists for standard genome sequencing and annotation.</title>
        <authorList>
            <consortium name="The Broad Institute Genomics Platform"/>
            <consortium name="The Broad Institute Genome Sequencing Center for Infectious Disease"/>
            <person name="Wu L."/>
            <person name="Ma J."/>
        </authorList>
    </citation>
    <scope>NUCLEOTIDE SEQUENCE [LARGE SCALE GENOMIC DNA]</scope>
    <source>
        <strain evidence="4">IBRC-M 10908</strain>
    </source>
</reference>
<dbReference type="PANTHER" id="PTHR31616">
    <property type="entry name" value="TREHALASE"/>
    <property type="match status" value="1"/>
</dbReference>
<dbReference type="Pfam" id="PF19291">
    <property type="entry name" value="TREH_N"/>
    <property type="match status" value="1"/>
</dbReference>
<evidence type="ECO:0000259" key="2">
    <source>
        <dbReference type="Pfam" id="PF19291"/>
    </source>
</evidence>
<dbReference type="Proteomes" id="UP001595823">
    <property type="component" value="Unassembled WGS sequence"/>
</dbReference>
<accession>A0ABV8U1Q5</accession>
<evidence type="ECO:0000313" key="4">
    <source>
        <dbReference type="Proteomes" id="UP001595823"/>
    </source>
</evidence>
<feature type="domain" description="GH15-like" evidence="1">
    <location>
        <begin position="487"/>
        <end position="848"/>
    </location>
</feature>
<evidence type="ECO:0000313" key="3">
    <source>
        <dbReference type="EMBL" id="MFC4336756.1"/>
    </source>
</evidence>
<dbReference type="InterPro" id="IPR012341">
    <property type="entry name" value="6hp_glycosidase-like_sf"/>
</dbReference>
<keyword evidence="4" id="KW-1185">Reference proteome</keyword>
<protein>
    <submittedName>
        <fullName evidence="3">Trehalose-phosphatase</fullName>
        <ecNumber evidence="3">3.1.3.12</ecNumber>
    </submittedName>
</protein>
<dbReference type="InterPro" id="IPR011613">
    <property type="entry name" value="GH15-like"/>
</dbReference>
<gene>
    <name evidence="3" type="primary">otsB</name>
    <name evidence="3" type="ORF">ACFPET_16265</name>
</gene>
<dbReference type="InterPro" id="IPR006379">
    <property type="entry name" value="HAD-SF_hydro_IIB"/>
</dbReference>
<dbReference type="EC" id="3.1.3.12" evidence="3"/>
<comment type="caution">
    <text evidence="3">The sequence shown here is derived from an EMBL/GenBank/DDBJ whole genome shotgun (WGS) entry which is preliminary data.</text>
</comment>
<dbReference type="InterPro" id="IPR036412">
    <property type="entry name" value="HAD-like_sf"/>
</dbReference>
<keyword evidence="3" id="KW-0378">Hydrolase</keyword>
<dbReference type="InterPro" id="IPR045582">
    <property type="entry name" value="Trehalase-like_N"/>
</dbReference>
<dbReference type="Gene3D" id="3.40.50.1000">
    <property type="entry name" value="HAD superfamily/HAD-like"/>
    <property type="match status" value="1"/>
</dbReference>
<dbReference type="SUPFAM" id="SSF56784">
    <property type="entry name" value="HAD-like"/>
    <property type="match status" value="1"/>
</dbReference>
<dbReference type="SUPFAM" id="SSF48208">
    <property type="entry name" value="Six-hairpin glycosidases"/>
    <property type="match status" value="1"/>
</dbReference>
<dbReference type="Pfam" id="PF02358">
    <property type="entry name" value="Trehalose_PPase"/>
    <property type="match status" value="1"/>
</dbReference>
<feature type="domain" description="Trehalase-like N-terminal" evidence="2">
    <location>
        <begin position="257"/>
        <end position="472"/>
    </location>
</feature>
<dbReference type="NCBIfam" id="TIGR00685">
    <property type="entry name" value="T6PP"/>
    <property type="match status" value="1"/>
</dbReference>
<dbReference type="InterPro" id="IPR003337">
    <property type="entry name" value="Trehalose_PPase"/>
</dbReference>
<dbReference type="RefSeq" id="WP_380622983.1">
    <property type="nucleotide sequence ID" value="NZ_JBHSDK010000021.1"/>
</dbReference>
<organism evidence="3 4">
    <name type="scientific">Salininema proteolyticum</name>
    <dbReference type="NCBI Taxonomy" id="1607685"/>
    <lineage>
        <taxon>Bacteria</taxon>
        <taxon>Bacillati</taxon>
        <taxon>Actinomycetota</taxon>
        <taxon>Actinomycetes</taxon>
        <taxon>Glycomycetales</taxon>
        <taxon>Glycomycetaceae</taxon>
        <taxon>Salininema</taxon>
    </lineage>
</organism>
<dbReference type="Gene3D" id="1.50.10.10">
    <property type="match status" value="1"/>
</dbReference>
<dbReference type="EMBL" id="JBHSDK010000021">
    <property type="protein sequence ID" value="MFC4336756.1"/>
    <property type="molecule type" value="Genomic_DNA"/>
</dbReference>